<evidence type="ECO:0000313" key="2">
    <source>
        <dbReference type="EMBL" id="CAI0474866.1"/>
    </source>
</evidence>
<dbReference type="PANTHER" id="PTHR33064:SF37">
    <property type="entry name" value="RIBONUCLEASE H"/>
    <property type="match status" value="1"/>
</dbReference>
<organism evidence="2 3">
    <name type="scientific">Linum tenue</name>
    <dbReference type="NCBI Taxonomy" id="586396"/>
    <lineage>
        <taxon>Eukaryota</taxon>
        <taxon>Viridiplantae</taxon>
        <taxon>Streptophyta</taxon>
        <taxon>Embryophyta</taxon>
        <taxon>Tracheophyta</taxon>
        <taxon>Spermatophyta</taxon>
        <taxon>Magnoliopsida</taxon>
        <taxon>eudicotyledons</taxon>
        <taxon>Gunneridae</taxon>
        <taxon>Pentapetalae</taxon>
        <taxon>rosids</taxon>
        <taxon>fabids</taxon>
        <taxon>Malpighiales</taxon>
        <taxon>Linaceae</taxon>
        <taxon>Linum</taxon>
    </lineage>
</organism>
<dbReference type="Pfam" id="PF17919">
    <property type="entry name" value="RT_RNaseH_2"/>
    <property type="match status" value="1"/>
</dbReference>
<dbReference type="InterPro" id="IPR043128">
    <property type="entry name" value="Rev_trsase/Diguanyl_cyclase"/>
</dbReference>
<dbReference type="Gene3D" id="3.30.70.270">
    <property type="match status" value="1"/>
</dbReference>
<keyword evidence="3" id="KW-1185">Reference proteome</keyword>
<feature type="domain" description="Reverse transcriptase/retrotransposon-derived protein RNase H-like" evidence="1">
    <location>
        <begin position="113"/>
        <end position="209"/>
    </location>
</feature>
<name>A0AAV0PXJ3_9ROSI</name>
<dbReference type="PANTHER" id="PTHR33064">
    <property type="entry name" value="POL PROTEIN"/>
    <property type="match status" value="1"/>
</dbReference>
<dbReference type="Proteomes" id="UP001154282">
    <property type="component" value="Unassembled WGS sequence"/>
</dbReference>
<dbReference type="CDD" id="cd09274">
    <property type="entry name" value="RNase_HI_RT_Ty3"/>
    <property type="match status" value="1"/>
</dbReference>
<protein>
    <recommendedName>
        <fullName evidence="1">Reverse transcriptase/retrotransposon-derived protein RNase H-like domain-containing protein</fullName>
    </recommendedName>
</protein>
<proteinExistence type="predicted"/>
<evidence type="ECO:0000313" key="3">
    <source>
        <dbReference type="Proteomes" id="UP001154282"/>
    </source>
</evidence>
<dbReference type="InterPro" id="IPR041577">
    <property type="entry name" value="RT_RNaseH_2"/>
</dbReference>
<comment type="caution">
    <text evidence="2">The sequence shown here is derived from an EMBL/GenBank/DDBJ whole genome shotgun (WGS) entry which is preliminary data.</text>
</comment>
<sequence>MMSWFFLRPLTNISNILIYFLKSLDVTVWLSLNQNFVFFKLRYVFLGHYISQGTIVPIERSLQFAYKFPDKILDKNQLQRFLGSLNYVLEFYPNINLLCKPLHDRLKKSPPPWSDQHTKIVQQIKRQVQSLPCLHISDPSLPKIVETDASDLGYGGILKQIQNDKELLVRFTSKHWNPTQINYSTVKKELFAIVLCISKFQHDLLNQIFLLRIDCESAKYILEKDVQNIGSKQIFARWQAILSIFYFDIQFINGSSNSLPDFLTLEFLHGGRSVENSQACNPQS</sequence>
<dbReference type="InterPro" id="IPR043502">
    <property type="entry name" value="DNA/RNA_pol_sf"/>
</dbReference>
<reference evidence="2" key="1">
    <citation type="submission" date="2022-08" db="EMBL/GenBank/DDBJ databases">
        <authorList>
            <person name="Gutierrez-Valencia J."/>
        </authorList>
    </citation>
    <scope>NUCLEOTIDE SEQUENCE</scope>
</reference>
<dbReference type="InterPro" id="IPR051320">
    <property type="entry name" value="Viral_Replic_Matur_Polypro"/>
</dbReference>
<accession>A0AAV0PXJ3</accession>
<evidence type="ECO:0000259" key="1">
    <source>
        <dbReference type="Pfam" id="PF17919"/>
    </source>
</evidence>
<dbReference type="SUPFAM" id="SSF56672">
    <property type="entry name" value="DNA/RNA polymerases"/>
    <property type="match status" value="1"/>
</dbReference>
<dbReference type="EMBL" id="CAMGYJ010000009">
    <property type="protein sequence ID" value="CAI0474866.1"/>
    <property type="molecule type" value="Genomic_DNA"/>
</dbReference>
<gene>
    <name evidence="2" type="ORF">LITE_LOCUS40226</name>
</gene>
<dbReference type="AlphaFoldDB" id="A0AAV0PXJ3"/>